<evidence type="ECO:0000313" key="5">
    <source>
        <dbReference type="EMBL" id="ADH98560.1"/>
    </source>
</evidence>
<keyword evidence="1 2" id="KW-0807">Transducer</keyword>
<dbReference type="InterPro" id="IPR000014">
    <property type="entry name" value="PAS"/>
</dbReference>
<evidence type="ECO:0000313" key="6">
    <source>
        <dbReference type="Proteomes" id="UP000000271"/>
    </source>
</evidence>
<dbReference type="InterPro" id="IPR013656">
    <property type="entry name" value="PAS_4"/>
</dbReference>
<dbReference type="Proteomes" id="UP000000271">
    <property type="component" value="Chromosome"/>
</dbReference>
<protein>
    <submittedName>
        <fullName evidence="5">Methyl-accepting chemotaxis sensory transducer with Pas/Pac sensor</fullName>
    </submittedName>
</protein>
<dbReference type="PANTHER" id="PTHR32089:SF114">
    <property type="entry name" value="METHYL-ACCEPTING CHEMOTAXIS PROTEIN MCPB"/>
    <property type="match status" value="1"/>
</dbReference>
<dbReference type="InterPro" id="IPR004089">
    <property type="entry name" value="MCPsignal_dom"/>
</dbReference>
<dbReference type="Gene3D" id="1.10.287.950">
    <property type="entry name" value="Methyl-accepting chemotaxis protein"/>
    <property type="match status" value="1"/>
</dbReference>
<dbReference type="SUPFAM" id="SSF58104">
    <property type="entry name" value="Methyl-accepting chemotaxis protein (MCP) signaling domain"/>
    <property type="match status" value="1"/>
</dbReference>
<dbReference type="PROSITE" id="PS50113">
    <property type="entry name" value="PAC"/>
    <property type="match status" value="1"/>
</dbReference>
<sequence length="301" mass="33356">MITLTSPTSDQAIAAAIHEHLAVIEFNLNKEVVYVNDAFARAMDYRPEAMIGMTHPQFCFDTFVQSPAYETMWRNLARGQKFQDKIERKDAKGNRLWLEATYIPLRNDQNQVTGVMKTAVDITKREEDFQGIIHDLQNSSEILDTQSTEGVRRSEALMAKIRHVQDNTGHNTDVLQGLESKSKEIQVFLKTIQDIAKQTNLLALNAAIEAARAGEHGRGFSVVADEVRKLSASVDASAVDIRESIGGMMKEIDKMAAGTLDAQEQTEAIVSEATTTITSFNEVDQLAKSLAKKSAALQELI</sequence>
<dbReference type="eggNOG" id="COG0840">
    <property type="taxonomic scope" value="Bacteria"/>
</dbReference>
<keyword evidence="6" id="KW-1185">Reference proteome</keyword>
<proteinExistence type="predicted"/>
<dbReference type="KEGG" id="bse:Bsel_1041"/>
<evidence type="ECO:0000259" key="4">
    <source>
        <dbReference type="PROSITE" id="PS50113"/>
    </source>
</evidence>
<feature type="domain" description="Methyl-accepting transducer" evidence="3">
    <location>
        <begin position="106"/>
        <end position="301"/>
    </location>
</feature>
<gene>
    <name evidence="5" type="ordered locus">Bsel_1041</name>
</gene>
<evidence type="ECO:0000259" key="3">
    <source>
        <dbReference type="PROSITE" id="PS50111"/>
    </source>
</evidence>
<dbReference type="GO" id="GO:0007165">
    <property type="term" value="P:signal transduction"/>
    <property type="evidence" value="ECO:0007669"/>
    <property type="project" value="UniProtKB-KW"/>
</dbReference>
<dbReference type="Pfam" id="PF08448">
    <property type="entry name" value="PAS_4"/>
    <property type="match status" value="1"/>
</dbReference>
<dbReference type="CDD" id="cd00130">
    <property type="entry name" value="PAS"/>
    <property type="match status" value="1"/>
</dbReference>
<dbReference type="Pfam" id="PF00015">
    <property type="entry name" value="MCPsignal"/>
    <property type="match status" value="1"/>
</dbReference>
<dbReference type="EMBL" id="CP001791">
    <property type="protein sequence ID" value="ADH98560.1"/>
    <property type="molecule type" value="Genomic_DNA"/>
</dbReference>
<evidence type="ECO:0000256" key="1">
    <source>
        <dbReference type="ARBA" id="ARBA00023224"/>
    </source>
</evidence>
<dbReference type="NCBIfam" id="TIGR00229">
    <property type="entry name" value="sensory_box"/>
    <property type="match status" value="1"/>
</dbReference>
<organism evidence="5 6">
    <name type="scientific">Bacillus selenitireducens (strain ATCC 700615 / DSM 15326 / MLS10)</name>
    <dbReference type="NCBI Taxonomy" id="439292"/>
    <lineage>
        <taxon>Bacteria</taxon>
        <taxon>Bacillati</taxon>
        <taxon>Bacillota</taxon>
        <taxon>Bacilli</taxon>
        <taxon>Bacillales</taxon>
        <taxon>Bacillaceae</taxon>
        <taxon>Salisediminibacterium</taxon>
    </lineage>
</organism>
<evidence type="ECO:0000256" key="2">
    <source>
        <dbReference type="PROSITE-ProRule" id="PRU00284"/>
    </source>
</evidence>
<reference evidence="5" key="1">
    <citation type="submission" date="2009-10" db="EMBL/GenBank/DDBJ databases">
        <title>Complete sequence of Bacillus selenitireducens MLS10.</title>
        <authorList>
            <consortium name="US DOE Joint Genome Institute"/>
            <person name="Lucas S."/>
            <person name="Copeland A."/>
            <person name="Lapidus A."/>
            <person name="Glavina del Rio T."/>
            <person name="Dalin E."/>
            <person name="Tice H."/>
            <person name="Bruce D."/>
            <person name="Goodwin L."/>
            <person name="Pitluck S."/>
            <person name="Sims D."/>
            <person name="Brettin T."/>
            <person name="Detter J.C."/>
            <person name="Han C."/>
            <person name="Larimer F."/>
            <person name="Land M."/>
            <person name="Hauser L."/>
            <person name="Kyrpides N."/>
            <person name="Ovchinnikova G."/>
            <person name="Stolz J."/>
        </authorList>
    </citation>
    <scope>NUCLEOTIDE SEQUENCE [LARGE SCALE GENOMIC DNA]</scope>
    <source>
        <strain evidence="5">MLS10</strain>
    </source>
</reference>
<feature type="domain" description="PAC" evidence="4">
    <location>
        <begin position="80"/>
        <end position="134"/>
    </location>
</feature>
<dbReference type="GO" id="GO:0016020">
    <property type="term" value="C:membrane"/>
    <property type="evidence" value="ECO:0007669"/>
    <property type="project" value="InterPro"/>
</dbReference>
<dbReference type="PANTHER" id="PTHR32089">
    <property type="entry name" value="METHYL-ACCEPTING CHEMOTAXIS PROTEIN MCPB"/>
    <property type="match status" value="1"/>
</dbReference>
<accession>D6Y0G9</accession>
<dbReference type="Gene3D" id="3.30.450.20">
    <property type="entry name" value="PAS domain"/>
    <property type="match status" value="1"/>
</dbReference>
<dbReference type="AlphaFoldDB" id="D6Y0G9"/>
<dbReference type="PROSITE" id="PS50111">
    <property type="entry name" value="CHEMOTAXIS_TRANSDUC_2"/>
    <property type="match status" value="1"/>
</dbReference>
<name>D6Y0G9_BACIE</name>
<dbReference type="SMART" id="SM00283">
    <property type="entry name" value="MA"/>
    <property type="match status" value="1"/>
</dbReference>
<dbReference type="STRING" id="439292.Bsel_1041"/>
<dbReference type="HOGENOM" id="CLU_000445_107_26_9"/>
<dbReference type="InterPro" id="IPR000700">
    <property type="entry name" value="PAS-assoc_C"/>
</dbReference>